<evidence type="ECO:0000256" key="1">
    <source>
        <dbReference type="SAM" id="Phobius"/>
    </source>
</evidence>
<name>A0A8R1W436_ACYPI</name>
<dbReference type="RefSeq" id="XP_003241413.1">
    <property type="nucleotide sequence ID" value="XM_003241365.4"/>
</dbReference>
<accession>A0A8R1W436</accession>
<proteinExistence type="predicted"/>
<dbReference type="GeneID" id="100571829"/>
<protein>
    <submittedName>
        <fullName evidence="2">Uncharacterized protein</fullName>
    </submittedName>
</protein>
<organism evidence="2 3">
    <name type="scientific">Acyrthosiphon pisum</name>
    <name type="common">Pea aphid</name>
    <dbReference type="NCBI Taxonomy" id="7029"/>
    <lineage>
        <taxon>Eukaryota</taxon>
        <taxon>Metazoa</taxon>
        <taxon>Ecdysozoa</taxon>
        <taxon>Arthropoda</taxon>
        <taxon>Hexapoda</taxon>
        <taxon>Insecta</taxon>
        <taxon>Pterygota</taxon>
        <taxon>Neoptera</taxon>
        <taxon>Paraneoptera</taxon>
        <taxon>Hemiptera</taxon>
        <taxon>Sternorrhyncha</taxon>
        <taxon>Aphidomorpha</taxon>
        <taxon>Aphidoidea</taxon>
        <taxon>Aphididae</taxon>
        <taxon>Macrosiphini</taxon>
        <taxon>Acyrthosiphon</taxon>
    </lineage>
</organism>
<keyword evidence="3" id="KW-1185">Reference proteome</keyword>
<dbReference type="KEGG" id="api:100571829"/>
<sequence>MDDENGSSNVFNIFLTSMVHIIQKCFNEQQHYNTSNKFNTSCTKETQCENTAMFCDLTTLRCQCAVFHFWNETVGICQYTHEHLVKWLDSNRTNNNNFITKIVQDPMVSRYTIPWPVTAVMILGGLCFLFCAAYVCYGKDEVDGDKKSLSAALFKQKEQSCRIQTSIMENF</sequence>
<reference evidence="3" key="1">
    <citation type="submission" date="2010-06" db="EMBL/GenBank/DDBJ databases">
        <authorList>
            <person name="Jiang H."/>
            <person name="Abraham K."/>
            <person name="Ali S."/>
            <person name="Alsbrooks S.L."/>
            <person name="Anim B.N."/>
            <person name="Anosike U.S."/>
            <person name="Attaway T."/>
            <person name="Bandaranaike D.P."/>
            <person name="Battles P.K."/>
            <person name="Bell S.N."/>
            <person name="Bell A.V."/>
            <person name="Beltran B."/>
            <person name="Bickham C."/>
            <person name="Bustamante Y."/>
            <person name="Caleb T."/>
            <person name="Canada A."/>
            <person name="Cardenas V."/>
            <person name="Carter K."/>
            <person name="Chacko J."/>
            <person name="Chandrabose M.N."/>
            <person name="Chavez D."/>
            <person name="Chavez A."/>
            <person name="Chen L."/>
            <person name="Chu H.-S."/>
            <person name="Claassen K.J."/>
            <person name="Cockrell R."/>
            <person name="Collins M."/>
            <person name="Cooper J.A."/>
            <person name="Cree A."/>
            <person name="Curry S.M."/>
            <person name="Da Y."/>
            <person name="Dao M.D."/>
            <person name="Das B."/>
            <person name="Davila M.-L."/>
            <person name="Davy-Carroll L."/>
            <person name="Denson S."/>
            <person name="Dinh H."/>
            <person name="Ebong V.E."/>
            <person name="Edwards J.R."/>
            <person name="Egan A."/>
            <person name="El-Daye J."/>
            <person name="Escobedo L."/>
            <person name="Fernandez S."/>
            <person name="Fernando P.R."/>
            <person name="Flagg N."/>
            <person name="Forbes L.D."/>
            <person name="Fowler R.G."/>
            <person name="Fu Q."/>
            <person name="Gabisi R.A."/>
            <person name="Ganer J."/>
            <person name="Garbino Pronczuk A."/>
            <person name="Garcia R.M."/>
            <person name="Garner T."/>
            <person name="Garrett T.E."/>
            <person name="Gonzalez D.A."/>
            <person name="Hamid H."/>
            <person name="Hawkins E.S."/>
            <person name="Hirani K."/>
            <person name="Hogues M.E."/>
            <person name="Hollins B."/>
            <person name="Hsiao C.-H."/>
            <person name="Jabil R."/>
            <person name="James M.L."/>
            <person name="Jhangiani S.N."/>
            <person name="Johnson B."/>
            <person name="Johnson Q."/>
            <person name="Joshi V."/>
            <person name="Kalu J.B."/>
            <person name="Kam C."/>
            <person name="Kashfia A."/>
            <person name="Keebler J."/>
            <person name="Kisamo H."/>
            <person name="Kovar C.L."/>
            <person name="Lago L.A."/>
            <person name="Lai C.-Y."/>
            <person name="Laidlaw J."/>
            <person name="Lara F."/>
            <person name="Le T.-K."/>
            <person name="Lee S.L."/>
            <person name="Legall F.H."/>
            <person name="Lemon S.J."/>
            <person name="Lewis L.R."/>
            <person name="Li B."/>
            <person name="Liu Y."/>
            <person name="Liu Y.-S."/>
            <person name="Lopez J."/>
            <person name="Lozado R.J."/>
            <person name="Lu J."/>
            <person name="Madu R.C."/>
            <person name="Maheshwari M."/>
            <person name="Maheshwari R."/>
            <person name="Malloy K."/>
            <person name="Martinez E."/>
            <person name="Mathew T."/>
            <person name="Mercado I.C."/>
            <person name="Mercado C."/>
            <person name="Meyer B."/>
            <person name="Montgomery K."/>
            <person name="Morgan M.B."/>
            <person name="Munidasa M."/>
            <person name="Nazareth L.V."/>
            <person name="Nelson J."/>
            <person name="Ng B.M."/>
            <person name="Nguyen N.B."/>
            <person name="Nguyen P.Q."/>
            <person name="Nguyen T."/>
            <person name="Obregon M."/>
            <person name="Okwuonu G.O."/>
            <person name="Onwere C.G."/>
            <person name="Orozco G."/>
            <person name="Parra A."/>
            <person name="Patel S."/>
            <person name="Patil S."/>
            <person name="Perez A."/>
            <person name="Perez Y."/>
            <person name="Pham C."/>
            <person name="Primus E.L."/>
            <person name="Pu L.-L."/>
            <person name="Puazo M."/>
            <person name="Qin X."/>
            <person name="Quiroz J.B."/>
            <person name="Reese J."/>
            <person name="Richards S."/>
            <person name="Rives C.M."/>
            <person name="Robberts R."/>
            <person name="Ruiz S.J."/>
            <person name="Ruiz M.J."/>
            <person name="Santibanez J."/>
            <person name="Schneider B.W."/>
            <person name="Sisson I."/>
            <person name="Smith M."/>
            <person name="Sodergren E."/>
            <person name="Song X.-Z."/>
            <person name="Song B.B."/>
            <person name="Summersgill H."/>
            <person name="Thelus R."/>
            <person name="Thornton R.D."/>
            <person name="Trejos Z.Y."/>
            <person name="Usmani K."/>
            <person name="Vattathil S."/>
            <person name="Villasana D."/>
            <person name="Walker D.L."/>
            <person name="Wang S."/>
            <person name="Wang K."/>
            <person name="White C.S."/>
            <person name="Williams A.C."/>
            <person name="Williamson J."/>
            <person name="Wilson K."/>
            <person name="Woghiren I.O."/>
            <person name="Woodworth J.R."/>
            <person name="Worley K.C."/>
            <person name="Wright R.A."/>
            <person name="Wu W."/>
            <person name="Young L."/>
            <person name="Zhang L."/>
            <person name="Zhang J."/>
            <person name="Zhu Y."/>
            <person name="Muzny D.M."/>
            <person name="Weinstock G."/>
            <person name="Gibbs R.A."/>
        </authorList>
    </citation>
    <scope>NUCLEOTIDE SEQUENCE [LARGE SCALE GENOMIC DNA]</scope>
    <source>
        <strain evidence="3">LSR1</strain>
    </source>
</reference>
<keyword evidence="1" id="KW-1133">Transmembrane helix</keyword>
<keyword evidence="1" id="KW-0472">Membrane</keyword>
<reference evidence="2" key="2">
    <citation type="submission" date="2022-06" db="UniProtKB">
        <authorList>
            <consortium name="EnsemblMetazoa"/>
        </authorList>
    </citation>
    <scope>IDENTIFICATION</scope>
</reference>
<dbReference type="EnsemblMetazoa" id="XM_003241365.4">
    <property type="protein sequence ID" value="XP_003241413.1"/>
    <property type="gene ID" value="LOC100571829"/>
</dbReference>
<evidence type="ECO:0000313" key="3">
    <source>
        <dbReference type="Proteomes" id="UP000007819"/>
    </source>
</evidence>
<evidence type="ECO:0000313" key="2">
    <source>
        <dbReference type="EnsemblMetazoa" id="XP_003241413.1"/>
    </source>
</evidence>
<dbReference type="OrthoDB" id="6586026at2759"/>
<dbReference type="AlphaFoldDB" id="A0A8R1W436"/>
<dbReference type="Proteomes" id="UP000007819">
    <property type="component" value="Chromosome A1"/>
</dbReference>
<keyword evidence="1" id="KW-0812">Transmembrane</keyword>
<feature type="transmembrane region" description="Helical" evidence="1">
    <location>
        <begin position="113"/>
        <end position="137"/>
    </location>
</feature>